<sequence>MHSFLYPLPPAVHDIGLHLTPPAPFSPPLLVIRFDRDLLRLFDFICTLQSALRDALHCTAVLANGQQVTTATQGRESDDRAPLAAQRRRRQPPLQIPDAAAQHSCRSSNSSKDNNNNNNNNKSVTHERFPPPSNHLSA</sequence>
<evidence type="ECO:0000313" key="3">
    <source>
        <dbReference type="Proteomes" id="UP000027238"/>
    </source>
</evidence>
<dbReference type="Proteomes" id="UP000027238">
    <property type="component" value="Unassembled WGS sequence"/>
</dbReference>
<feature type="region of interest" description="Disordered" evidence="1">
    <location>
        <begin position="66"/>
        <end position="138"/>
    </location>
</feature>
<dbReference type="EMBL" id="JMSE01000078">
    <property type="protein sequence ID" value="KDN71987.1"/>
    <property type="molecule type" value="Genomic_DNA"/>
</dbReference>
<dbReference type="AlphaFoldDB" id="A0A066XSZ5"/>
<feature type="compositionally biased region" description="Low complexity" evidence="1">
    <location>
        <begin position="107"/>
        <end position="123"/>
    </location>
</feature>
<protein>
    <submittedName>
        <fullName evidence="2">Uncharacterized protein</fullName>
    </submittedName>
</protein>
<evidence type="ECO:0000256" key="1">
    <source>
        <dbReference type="SAM" id="MobiDB-lite"/>
    </source>
</evidence>
<dbReference type="HOGENOM" id="CLU_1855150_0_0_1"/>
<accession>A0A066XSZ5</accession>
<comment type="caution">
    <text evidence="2">The sequence shown here is derived from an EMBL/GenBank/DDBJ whole genome shotgun (WGS) entry which is preliminary data.</text>
</comment>
<reference evidence="3" key="1">
    <citation type="journal article" date="2014" name="Genome Announc.">
        <title>Draft genome sequence of Colletotrichum sublineola, a destructive pathogen of cultivated sorghum.</title>
        <authorList>
            <person name="Baroncelli R."/>
            <person name="Sanz-Martin J.M."/>
            <person name="Rech G.E."/>
            <person name="Sukno S.A."/>
            <person name="Thon M.R."/>
        </authorList>
    </citation>
    <scope>NUCLEOTIDE SEQUENCE [LARGE SCALE GENOMIC DNA]</scope>
    <source>
        <strain evidence="3">TX430BB</strain>
    </source>
</reference>
<gene>
    <name evidence="2" type="ORF">CSUB01_07302</name>
</gene>
<proteinExistence type="predicted"/>
<name>A0A066XSZ5_COLSU</name>
<keyword evidence="3" id="KW-1185">Reference proteome</keyword>
<organism evidence="2 3">
    <name type="scientific">Colletotrichum sublineola</name>
    <name type="common">Sorghum anthracnose fungus</name>
    <dbReference type="NCBI Taxonomy" id="1173701"/>
    <lineage>
        <taxon>Eukaryota</taxon>
        <taxon>Fungi</taxon>
        <taxon>Dikarya</taxon>
        <taxon>Ascomycota</taxon>
        <taxon>Pezizomycotina</taxon>
        <taxon>Sordariomycetes</taxon>
        <taxon>Hypocreomycetidae</taxon>
        <taxon>Glomerellales</taxon>
        <taxon>Glomerellaceae</taxon>
        <taxon>Colletotrichum</taxon>
        <taxon>Colletotrichum graminicola species complex</taxon>
    </lineage>
</organism>
<evidence type="ECO:0000313" key="2">
    <source>
        <dbReference type="EMBL" id="KDN71987.1"/>
    </source>
</evidence>